<dbReference type="InterPro" id="IPR053146">
    <property type="entry name" value="QDO-like"/>
</dbReference>
<comment type="caution">
    <text evidence="2">The sequence shown here is derived from an EMBL/GenBank/DDBJ whole genome shotgun (WGS) entry which is preliminary data.</text>
</comment>
<dbReference type="Pfam" id="PF07883">
    <property type="entry name" value="Cupin_2"/>
    <property type="match status" value="1"/>
</dbReference>
<organism evidence="2 3">
    <name type="scientific">Calidithermus terrae</name>
    <dbReference type="NCBI Taxonomy" id="1408545"/>
    <lineage>
        <taxon>Bacteria</taxon>
        <taxon>Thermotogati</taxon>
        <taxon>Deinococcota</taxon>
        <taxon>Deinococci</taxon>
        <taxon>Thermales</taxon>
        <taxon>Thermaceae</taxon>
        <taxon>Calidithermus</taxon>
    </lineage>
</organism>
<name>A0A399DW23_9DEIN</name>
<dbReference type="InterPro" id="IPR014710">
    <property type="entry name" value="RmlC-like_jellyroll"/>
</dbReference>
<reference evidence="2 3" key="1">
    <citation type="submission" date="2018-08" db="EMBL/GenBank/DDBJ databases">
        <title>Meiothermus terrae DSM 26712 genome sequencing project.</title>
        <authorList>
            <person name="Da Costa M.S."/>
            <person name="Albuquerque L."/>
            <person name="Raposo P."/>
            <person name="Froufe H.J.C."/>
            <person name="Barroso C.S."/>
            <person name="Egas C."/>
        </authorList>
    </citation>
    <scope>NUCLEOTIDE SEQUENCE [LARGE SCALE GENOMIC DNA]</scope>
    <source>
        <strain evidence="2 3">DSM 26712</strain>
    </source>
</reference>
<gene>
    <name evidence="2" type="ORF">Mterra_03946</name>
</gene>
<dbReference type="InterPro" id="IPR013096">
    <property type="entry name" value="Cupin_2"/>
</dbReference>
<dbReference type="SUPFAM" id="SSF51182">
    <property type="entry name" value="RmlC-like cupins"/>
    <property type="match status" value="1"/>
</dbReference>
<proteinExistence type="predicted"/>
<evidence type="ECO:0000313" key="2">
    <source>
        <dbReference type="EMBL" id="RIH75799.1"/>
    </source>
</evidence>
<dbReference type="AlphaFoldDB" id="A0A399DW23"/>
<dbReference type="PANTHER" id="PTHR36440">
    <property type="entry name" value="PUTATIVE (AFU_ORTHOLOGUE AFUA_8G07350)-RELATED"/>
    <property type="match status" value="1"/>
</dbReference>
<dbReference type="PANTHER" id="PTHR36440:SF1">
    <property type="entry name" value="PUTATIVE (AFU_ORTHOLOGUE AFUA_8G07350)-RELATED"/>
    <property type="match status" value="1"/>
</dbReference>
<dbReference type="InterPro" id="IPR011051">
    <property type="entry name" value="RmlC_Cupin_sf"/>
</dbReference>
<evidence type="ECO:0000259" key="1">
    <source>
        <dbReference type="Pfam" id="PF07883"/>
    </source>
</evidence>
<feature type="domain" description="Cupin type-2" evidence="1">
    <location>
        <begin position="44"/>
        <end position="101"/>
    </location>
</feature>
<dbReference type="Gene3D" id="2.60.120.10">
    <property type="entry name" value="Jelly Rolls"/>
    <property type="match status" value="1"/>
</dbReference>
<sequence>MTPETPPTPPPLERRYWCAGLYLHFLAEAPDTGGEFTLVEGVVRRGAEPPPHTHTYEDEALLVLEGELEVRYGDHRGRLGAGEHCLMPRRQEHHFRCLTPEVRLLVKLSPGGLERGFKAFGVALSESLLPPPPEQVPGFAEIARILGEFGVHFSPPR</sequence>
<evidence type="ECO:0000313" key="3">
    <source>
        <dbReference type="Proteomes" id="UP000265715"/>
    </source>
</evidence>
<accession>A0A399DW23</accession>
<dbReference type="EMBL" id="QXDL01000344">
    <property type="protein sequence ID" value="RIH75799.1"/>
    <property type="molecule type" value="Genomic_DNA"/>
</dbReference>
<dbReference type="Proteomes" id="UP000265715">
    <property type="component" value="Unassembled WGS sequence"/>
</dbReference>
<protein>
    <submittedName>
        <fullName evidence="2">Cupin domain protein</fullName>
    </submittedName>
</protein>
<keyword evidence="3" id="KW-1185">Reference proteome</keyword>